<feature type="coiled-coil region" evidence="11">
    <location>
        <begin position="386"/>
        <end position="444"/>
    </location>
</feature>
<comment type="function">
    <text evidence="10">Acts as a component of the essential kinetochore-associated NDC80 complex, which is required for chromosome segregation and spindle checkpoint activity.</text>
</comment>
<sequence length="696" mass="80638">MLSQAEGSRSVLRELDRRRFTIGSNDPNGNSYLQQLNSHTIKKDKFARPMNAQRFSMGGPALNANTVRESVGPQRPVQFRSATSVHQQNSTMQDVVMTERGTGAPVPNGNGFATPRMARRISTLNPRSSIYAGNRATSIVKNTVGPIHRDPRNIKDKRYQQASIKIIVDYLTEAGYGHSNIKASLMQLSGKEFQNIFKFLHGRIDPSYQYEKKRFEDEVPSILRMLKYPMVELINRNALNSIAAPYTYPMFIALLRWLTEICQMWDDLQTADPFEDPEEEESDDSIFFHFTISTYNAFLQGSDDFSQMEDELVAIFDDKNKRNLEIVNELTEQNELLEQECEVLRQQPSTLLQLENFRKTMERDMQKLLAYGEDMQTKMVKYLDGNKIIQEEIQKKAKELEKKEQLRLEWQARVDAQNVSAAEADRLSNEHVQLEKLYEQTRIRLDEIQKIMWEKEVQAEKLQSMLDKTIRTYNALAYSIGLLPSSAPKAKGHNFELVFYPNADTPDKMISVDLRNFVKPALQQIEFEMKEQENSLREANLQIQEKLDAIVELTIDKSDELKLLQQRLNQRNEEYEHAKENARQENIKYNQDAEESAIHLKQIRADAKSALLSWQQKENRLRMEHNQVVRKSNTIKEELSHQISTMLNEFVTFKAHIEKQLTDLNQLAKEEYALAMQSSVSWDGATENDDSMEIDL</sequence>
<dbReference type="Pfam" id="PF18077">
    <property type="entry name" value="DUF5595"/>
    <property type="match status" value="1"/>
</dbReference>
<evidence type="ECO:0000256" key="1">
    <source>
        <dbReference type="ARBA" id="ARBA00007050"/>
    </source>
</evidence>
<dbReference type="GO" id="GO:0051315">
    <property type="term" value="P:attachment of mitotic spindle microtubules to kinetochore"/>
    <property type="evidence" value="ECO:0007669"/>
    <property type="project" value="UniProtKB-UniRule"/>
</dbReference>
<keyword evidence="8 10" id="KW-0131">Cell cycle</keyword>
<dbReference type="InterPro" id="IPR057091">
    <property type="entry name" value="NDC80_loop"/>
</dbReference>
<evidence type="ECO:0000313" key="15">
    <source>
        <dbReference type="EMBL" id="KAI8582874.1"/>
    </source>
</evidence>
<keyword evidence="4 10" id="KW-0498">Mitosis</keyword>
<evidence type="ECO:0000256" key="5">
    <source>
        <dbReference type="ARBA" id="ARBA00022838"/>
    </source>
</evidence>
<dbReference type="InterPro" id="IPR055260">
    <property type="entry name" value="Ndc80_CH"/>
</dbReference>
<keyword evidence="9 10" id="KW-0137">Centromere</keyword>
<comment type="subunit">
    <text evidence="10">Component of the NDC80 complex.</text>
</comment>
<keyword evidence="16" id="KW-1185">Reference proteome</keyword>
<protein>
    <recommendedName>
        <fullName evidence="10">Kinetochore protein NDC80</fullName>
    </recommendedName>
</protein>
<dbReference type="GeneID" id="75911691"/>
<reference evidence="15" key="2">
    <citation type="journal article" date="2022" name="Proc. Natl. Acad. Sci. U.S.A.">
        <title>Diploid-dominant life cycles characterize the early evolution of Fungi.</title>
        <authorList>
            <person name="Amses K.R."/>
            <person name="Simmons D.R."/>
            <person name="Longcore J.E."/>
            <person name="Mondo S.J."/>
            <person name="Seto K."/>
            <person name="Jeronimo G.H."/>
            <person name="Bonds A.E."/>
            <person name="Quandt C.A."/>
            <person name="Davis W.J."/>
            <person name="Chang Y."/>
            <person name="Federici B.A."/>
            <person name="Kuo A."/>
            <person name="LaButti K."/>
            <person name="Pangilinan J."/>
            <person name="Andreopoulos W."/>
            <person name="Tritt A."/>
            <person name="Riley R."/>
            <person name="Hundley H."/>
            <person name="Johnson J."/>
            <person name="Lipzen A."/>
            <person name="Barry K."/>
            <person name="Lang B.F."/>
            <person name="Cuomo C.A."/>
            <person name="Buchler N.E."/>
            <person name="Grigoriev I.V."/>
            <person name="Spatafora J.W."/>
            <person name="Stajich J.E."/>
            <person name="James T.Y."/>
        </authorList>
    </citation>
    <scope>NUCLEOTIDE SEQUENCE</scope>
    <source>
        <strain evidence="15">AG</strain>
    </source>
</reference>
<evidence type="ECO:0000313" key="16">
    <source>
        <dbReference type="Proteomes" id="UP001206595"/>
    </source>
</evidence>
<dbReference type="InterPro" id="IPR005550">
    <property type="entry name" value="Kinetochore_Ndc80"/>
</dbReference>
<evidence type="ECO:0000259" key="12">
    <source>
        <dbReference type="Pfam" id="PF03801"/>
    </source>
</evidence>
<feature type="coiled-coil region" evidence="11">
    <location>
        <begin position="522"/>
        <end position="592"/>
    </location>
</feature>
<evidence type="ECO:0000256" key="6">
    <source>
        <dbReference type="ARBA" id="ARBA00023054"/>
    </source>
</evidence>
<evidence type="ECO:0000256" key="3">
    <source>
        <dbReference type="ARBA" id="ARBA00022618"/>
    </source>
</evidence>
<evidence type="ECO:0000256" key="8">
    <source>
        <dbReference type="ARBA" id="ARBA00023306"/>
    </source>
</evidence>
<dbReference type="Gene3D" id="1.10.418.30">
    <property type="entry name" value="Ncd80 complex, Ncd80 subunit"/>
    <property type="match status" value="1"/>
</dbReference>
<feature type="domain" description="Kinetochore protein NDC80 loop region" evidence="14">
    <location>
        <begin position="444"/>
        <end position="666"/>
    </location>
</feature>
<dbReference type="EMBL" id="MU620898">
    <property type="protein sequence ID" value="KAI8582874.1"/>
    <property type="molecule type" value="Genomic_DNA"/>
</dbReference>
<evidence type="ECO:0000256" key="7">
    <source>
        <dbReference type="ARBA" id="ARBA00023242"/>
    </source>
</evidence>
<dbReference type="InterPro" id="IPR038273">
    <property type="entry name" value="Ndc80_sf"/>
</dbReference>
<name>A0AAD5EGM7_UMBRA</name>
<evidence type="ECO:0000259" key="13">
    <source>
        <dbReference type="Pfam" id="PF18077"/>
    </source>
</evidence>
<reference evidence="15" key="1">
    <citation type="submission" date="2021-06" db="EMBL/GenBank/DDBJ databases">
        <authorList>
            <consortium name="DOE Joint Genome Institute"/>
            <person name="Mondo S.J."/>
            <person name="Amses K.R."/>
            <person name="Simmons D.R."/>
            <person name="Longcore J.E."/>
            <person name="Seto K."/>
            <person name="Alves G.H."/>
            <person name="Bonds A.E."/>
            <person name="Quandt C.A."/>
            <person name="Davis W.J."/>
            <person name="Chang Y."/>
            <person name="Letcher P.M."/>
            <person name="Powell M.J."/>
            <person name="Kuo A."/>
            <person name="Labutti K."/>
            <person name="Pangilinan J."/>
            <person name="Andreopoulos W."/>
            <person name="Tritt A."/>
            <person name="Riley R."/>
            <person name="Hundley H."/>
            <person name="Johnson J."/>
            <person name="Lipzen A."/>
            <person name="Barry K."/>
            <person name="Berbee M.L."/>
            <person name="Buchler N.E."/>
            <person name="Grigoriev I.V."/>
            <person name="Spatafora J.W."/>
            <person name="Stajich J.E."/>
            <person name="James T.Y."/>
        </authorList>
    </citation>
    <scope>NUCLEOTIDE SEQUENCE</scope>
    <source>
        <strain evidence="15">AG</strain>
    </source>
</reference>
<dbReference type="GO" id="GO:0005634">
    <property type="term" value="C:nucleus"/>
    <property type="evidence" value="ECO:0007669"/>
    <property type="project" value="UniProtKB-SubCell"/>
</dbReference>
<proteinExistence type="inferred from homology"/>
<evidence type="ECO:0000256" key="4">
    <source>
        <dbReference type="ARBA" id="ARBA00022776"/>
    </source>
</evidence>
<evidence type="ECO:0000256" key="11">
    <source>
        <dbReference type="SAM" id="Coils"/>
    </source>
</evidence>
<keyword evidence="7 10" id="KW-0539">Nucleus</keyword>
<feature type="coiled-coil region" evidence="11">
    <location>
        <begin position="320"/>
        <end position="347"/>
    </location>
</feature>
<dbReference type="RefSeq" id="XP_051447878.1">
    <property type="nucleotide sequence ID" value="XM_051586343.1"/>
</dbReference>
<keyword evidence="6 11" id="KW-0175">Coiled coil</keyword>
<comment type="caution">
    <text evidence="15">The sequence shown here is derived from an EMBL/GenBank/DDBJ whole genome shotgun (WGS) entry which is preliminary data.</text>
</comment>
<dbReference type="GO" id="GO:0051301">
    <property type="term" value="P:cell division"/>
    <property type="evidence" value="ECO:0007669"/>
    <property type="project" value="UniProtKB-UniRule"/>
</dbReference>
<dbReference type="InterPro" id="IPR040967">
    <property type="entry name" value="DUF5595"/>
</dbReference>
<evidence type="ECO:0000256" key="2">
    <source>
        <dbReference type="ARBA" id="ARBA00022454"/>
    </source>
</evidence>
<evidence type="ECO:0000259" key="14">
    <source>
        <dbReference type="Pfam" id="PF24487"/>
    </source>
</evidence>
<keyword evidence="3 10" id="KW-0132">Cell division</keyword>
<dbReference type="PANTHER" id="PTHR10643:SF2">
    <property type="entry name" value="KINETOCHORE PROTEIN NDC80 HOMOLOG"/>
    <property type="match status" value="1"/>
</dbReference>
<dbReference type="PANTHER" id="PTHR10643">
    <property type="entry name" value="KINETOCHORE PROTEIN NDC80"/>
    <property type="match status" value="1"/>
</dbReference>
<dbReference type="Pfam" id="PF24487">
    <property type="entry name" value="NDC80_loop"/>
    <property type="match status" value="1"/>
</dbReference>
<dbReference type="Proteomes" id="UP001206595">
    <property type="component" value="Unassembled WGS sequence"/>
</dbReference>
<dbReference type="GO" id="GO:0031262">
    <property type="term" value="C:Ndc80 complex"/>
    <property type="evidence" value="ECO:0007669"/>
    <property type="project" value="UniProtKB-UniRule"/>
</dbReference>
<accession>A0AAD5EGM7</accession>
<feature type="domain" description="Kinetochore protein Ndc80 CH" evidence="12">
    <location>
        <begin position="127"/>
        <end position="266"/>
    </location>
</feature>
<evidence type="ECO:0000256" key="9">
    <source>
        <dbReference type="ARBA" id="ARBA00023328"/>
    </source>
</evidence>
<comment type="subcellular location">
    <subcellularLocation>
        <location evidence="10">Chromosome</location>
        <location evidence="10">Centromere</location>
        <location evidence="10">Kinetochore</location>
    </subcellularLocation>
    <subcellularLocation>
        <location evidence="10">Nucleus</location>
    </subcellularLocation>
</comment>
<keyword evidence="5 10" id="KW-0995">Kinetochore</keyword>
<gene>
    <name evidence="15" type="ORF">K450DRAFT_225250</name>
</gene>
<organism evidence="15 16">
    <name type="scientific">Umbelopsis ramanniana AG</name>
    <dbReference type="NCBI Taxonomy" id="1314678"/>
    <lineage>
        <taxon>Eukaryota</taxon>
        <taxon>Fungi</taxon>
        <taxon>Fungi incertae sedis</taxon>
        <taxon>Mucoromycota</taxon>
        <taxon>Mucoromycotina</taxon>
        <taxon>Umbelopsidomycetes</taxon>
        <taxon>Umbelopsidales</taxon>
        <taxon>Umbelopsidaceae</taxon>
        <taxon>Umbelopsis</taxon>
    </lineage>
</organism>
<feature type="domain" description="DUF5595" evidence="13">
    <location>
        <begin position="278"/>
        <end position="344"/>
    </location>
</feature>
<dbReference type="AlphaFoldDB" id="A0AAD5EGM7"/>
<dbReference type="Pfam" id="PF03801">
    <property type="entry name" value="Ndc80_HEC"/>
    <property type="match status" value="1"/>
</dbReference>
<keyword evidence="2 10" id="KW-0158">Chromosome</keyword>
<evidence type="ECO:0000256" key="10">
    <source>
        <dbReference type="RuleBase" id="RU368072"/>
    </source>
</evidence>
<comment type="similarity">
    <text evidence="1 10">Belongs to the NDC80/HEC1 family.</text>
</comment>